<keyword evidence="4" id="KW-1185">Reference proteome</keyword>
<dbReference type="InterPro" id="IPR050229">
    <property type="entry name" value="GlpE_sulfurtransferase"/>
</dbReference>
<organism evidence="3 4">
    <name type="scientific">Suicoccus acidiformans</name>
    <dbReference type="NCBI Taxonomy" id="2036206"/>
    <lineage>
        <taxon>Bacteria</taxon>
        <taxon>Bacillati</taxon>
        <taxon>Bacillota</taxon>
        <taxon>Bacilli</taxon>
        <taxon>Lactobacillales</taxon>
        <taxon>Aerococcaceae</taxon>
        <taxon>Suicoccus</taxon>
    </lineage>
</organism>
<feature type="transmembrane region" description="Helical" evidence="1">
    <location>
        <begin position="6"/>
        <end position="22"/>
    </location>
</feature>
<dbReference type="AlphaFoldDB" id="A0A347WNT9"/>
<dbReference type="KEGG" id="abae:CL176_07680"/>
<dbReference type="PANTHER" id="PTHR43031:SF18">
    <property type="entry name" value="RHODANESE-RELATED SULFURTRANSFERASES"/>
    <property type="match status" value="1"/>
</dbReference>
<dbReference type="InterPro" id="IPR036873">
    <property type="entry name" value="Rhodanese-like_dom_sf"/>
</dbReference>
<feature type="domain" description="Rhodanese" evidence="2">
    <location>
        <begin position="38"/>
        <end position="122"/>
    </location>
</feature>
<evidence type="ECO:0000259" key="2">
    <source>
        <dbReference type="PROSITE" id="PS50206"/>
    </source>
</evidence>
<evidence type="ECO:0000313" key="3">
    <source>
        <dbReference type="EMBL" id="AXY26746.1"/>
    </source>
</evidence>
<evidence type="ECO:0000256" key="1">
    <source>
        <dbReference type="SAM" id="Phobius"/>
    </source>
</evidence>
<dbReference type="GO" id="GO:0016740">
    <property type="term" value="F:transferase activity"/>
    <property type="evidence" value="ECO:0007669"/>
    <property type="project" value="UniProtKB-KW"/>
</dbReference>
<accession>A0A347WNT9</accession>
<reference evidence="3 4" key="1">
    <citation type="submission" date="2017-09" db="EMBL/GenBank/DDBJ databases">
        <title>Complete genome sequence of Oxytococcus suis strain ZY16052.</title>
        <authorList>
            <person name="Li F."/>
        </authorList>
    </citation>
    <scope>NUCLEOTIDE SEQUENCE [LARGE SCALE GENOMIC DNA]</scope>
    <source>
        <strain evidence="3 4">ZY16052</strain>
    </source>
</reference>
<dbReference type="PROSITE" id="PS50206">
    <property type="entry name" value="RHODANESE_3"/>
    <property type="match status" value="1"/>
</dbReference>
<name>A0A347WNT9_9LACT</name>
<dbReference type="Proteomes" id="UP000263232">
    <property type="component" value="Chromosome"/>
</dbReference>
<keyword evidence="3" id="KW-0808">Transferase</keyword>
<dbReference type="PANTHER" id="PTHR43031">
    <property type="entry name" value="FAD-DEPENDENT OXIDOREDUCTASE"/>
    <property type="match status" value="1"/>
</dbReference>
<dbReference type="OrthoDB" id="9808735at2"/>
<dbReference type="EMBL" id="CP023434">
    <property type="protein sequence ID" value="AXY26746.1"/>
    <property type="molecule type" value="Genomic_DNA"/>
</dbReference>
<protein>
    <submittedName>
        <fullName evidence="3">Sulfurtransferase</fullName>
    </submittedName>
</protein>
<keyword evidence="1" id="KW-0472">Membrane</keyword>
<proteinExistence type="predicted"/>
<dbReference type="Pfam" id="PF00581">
    <property type="entry name" value="Rhodanese"/>
    <property type="match status" value="1"/>
</dbReference>
<sequence length="125" mass="14557">MFTVIVIIAAAIGIYYLVHWIMRKRSAEVVTSDEIQANIRRVQVIDVRETPEFNAKHILGARNIPYSQFKMRFSELRKDRPIYLVDESMTIASRCANILRKNGYEDVYILKDGFESWTGKVKSEL</sequence>
<evidence type="ECO:0000313" key="4">
    <source>
        <dbReference type="Proteomes" id="UP000263232"/>
    </source>
</evidence>
<gene>
    <name evidence="3" type="ORF">CL176_07680</name>
</gene>
<dbReference type="SMART" id="SM00450">
    <property type="entry name" value="RHOD"/>
    <property type="match status" value="1"/>
</dbReference>
<keyword evidence="1" id="KW-0812">Transmembrane</keyword>
<dbReference type="SUPFAM" id="SSF52821">
    <property type="entry name" value="Rhodanese/Cell cycle control phosphatase"/>
    <property type="match status" value="1"/>
</dbReference>
<dbReference type="CDD" id="cd00158">
    <property type="entry name" value="RHOD"/>
    <property type="match status" value="1"/>
</dbReference>
<keyword evidence="1" id="KW-1133">Transmembrane helix</keyword>
<dbReference type="InterPro" id="IPR001763">
    <property type="entry name" value="Rhodanese-like_dom"/>
</dbReference>
<dbReference type="Gene3D" id="3.40.250.10">
    <property type="entry name" value="Rhodanese-like domain"/>
    <property type="match status" value="1"/>
</dbReference>